<feature type="non-terminal residue" evidence="2">
    <location>
        <position position="123"/>
    </location>
</feature>
<reference evidence="2 3" key="1">
    <citation type="journal article" date="2020" name="IScience">
        <title>Genome Sequencing of the Endangered Kingdonia uniflora (Circaeasteraceae, Ranunculales) Reveals Potential Mechanisms of Evolutionary Specialization.</title>
        <authorList>
            <person name="Sun Y."/>
            <person name="Deng T."/>
            <person name="Zhang A."/>
            <person name="Moore M.J."/>
            <person name="Landis J.B."/>
            <person name="Lin N."/>
            <person name="Zhang H."/>
            <person name="Zhang X."/>
            <person name="Huang J."/>
            <person name="Zhang X."/>
            <person name="Sun H."/>
            <person name="Wang H."/>
        </authorList>
    </citation>
    <scope>NUCLEOTIDE SEQUENCE [LARGE SCALE GENOMIC DNA]</scope>
    <source>
        <strain evidence="2">TB1705</strain>
        <tissue evidence="2">Leaf</tissue>
    </source>
</reference>
<feature type="region of interest" description="Disordered" evidence="1">
    <location>
        <begin position="43"/>
        <end position="93"/>
    </location>
</feature>
<feature type="compositionally biased region" description="Basic residues" evidence="1">
    <location>
        <begin position="1"/>
        <end position="10"/>
    </location>
</feature>
<evidence type="ECO:0000313" key="2">
    <source>
        <dbReference type="EMBL" id="KAF6147571.1"/>
    </source>
</evidence>
<organism evidence="2 3">
    <name type="scientific">Kingdonia uniflora</name>
    <dbReference type="NCBI Taxonomy" id="39325"/>
    <lineage>
        <taxon>Eukaryota</taxon>
        <taxon>Viridiplantae</taxon>
        <taxon>Streptophyta</taxon>
        <taxon>Embryophyta</taxon>
        <taxon>Tracheophyta</taxon>
        <taxon>Spermatophyta</taxon>
        <taxon>Magnoliopsida</taxon>
        <taxon>Ranunculales</taxon>
        <taxon>Circaeasteraceae</taxon>
        <taxon>Kingdonia</taxon>
    </lineage>
</organism>
<feature type="non-terminal residue" evidence="2">
    <location>
        <position position="1"/>
    </location>
</feature>
<protein>
    <submittedName>
        <fullName evidence="2">Uncharacterized protein</fullName>
    </submittedName>
</protein>
<accession>A0A7J7LY41</accession>
<proteinExistence type="predicted"/>
<dbReference type="Proteomes" id="UP000541444">
    <property type="component" value="Unassembled WGS sequence"/>
</dbReference>
<feature type="compositionally biased region" description="Acidic residues" evidence="1">
    <location>
        <begin position="71"/>
        <end position="85"/>
    </location>
</feature>
<keyword evidence="3" id="KW-1185">Reference proteome</keyword>
<dbReference type="OrthoDB" id="1932595at2759"/>
<evidence type="ECO:0000313" key="3">
    <source>
        <dbReference type="Proteomes" id="UP000541444"/>
    </source>
</evidence>
<gene>
    <name evidence="2" type="ORF">GIB67_035328</name>
</gene>
<name>A0A7J7LY41_9MAGN</name>
<dbReference type="PANTHER" id="PTHR10775:SF185">
    <property type="entry name" value="OS08G0208400 PROTEIN"/>
    <property type="match status" value="1"/>
</dbReference>
<dbReference type="PANTHER" id="PTHR10775">
    <property type="entry name" value="OS08G0208400 PROTEIN"/>
    <property type="match status" value="1"/>
</dbReference>
<feature type="region of interest" description="Disordered" evidence="1">
    <location>
        <begin position="1"/>
        <end position="30"/>
    </location>
</feature>
<dbReference type="EMBL" id="JACGCM010001888">
    <property type="protein sequence ID" value="KAF6147571.1"/>
    <property type="molecule type" value="Genomic_DNA"/>
</dbReference>
<dbReference type="AlphaFoldDB" id="A0A7J7LY41"/>
<comment type="caution">
    <text evidence="2">The sequence shown here is derived from an EMBL/GenBank/DDBJ whole genome shotgun (WGS) entry which is preliminary data.</text>
</comment>
<evidence type="ECO:0000256" key="1">
    <source>
        <dbReference type="SAM" id="MobiDB-lite"/>
    </source>
</evidence>
<sequence length="123" mass="14136">PLNHPFRKQKSQFSGLQDKRKAPRHLTGSEVLSKVENIPIAYGKEIKKGNEPGLQIGKKRKKPMADKGESIGDDEEESTRLDDEESTKKPTAWSRRTIMFDLPYWKDLPVRHNLDVMHVESNV</sequence>